<keyword evidence="3" id="KW-1185">Reference proteome</keyword>
<comment type="caution">
    <text evidence="2">The sequence shown here is derived from an EMBL/GenBank/DDBJ whole genome shotgun (WGS) entry which is preliminary data.</text>
</comment>
<accession>A0ABU4HNJ7</accession>
<evidence type="ECO:0000313" key="3">
    <source>
        <dbReference type="Proteomes" id="UP001284601"/>
    </source>
</evidence>
<dbReference type="EMBL" id="JAWSTH010000015">
    <property type="protein sequence ID" value="MDW5594284.1"/>
    <property type="molecule type" value="Genomic_DNA"/>
</dbReference>
<reference evidence="2 3" key="2">
    <citation type="submission" date="2023-10" db="EMBL/GenBank/DDBJ databases">
        <authorList>
            <person name="Han X.F."/>
        </authorList>
    </citation>
    <scope>NUCLEOTIDE SEQUENCE [LARGE SCALE GENOMIC DNA]</scope>
    <source>
        <strain evidence="2 3">KCTC 39840</strain>
    </source>
</reference>
<protein>
    <submittedName>
        <fullName evidence="2">Uncharacterized protein</fullName>
    </submittedName>
</protein>
<feature type="compositionally biased region" description="Low complexity" evidence="1">
    <location>
        <begin position="7"/>
        <end position="19"/>
    </location>
</feature>
<evidence type="ECO:0000256" key="1">
    <source>
        <dbReference type="SAM" id="MobiDB-lite"/>
    </source>
</evidence>
<dbReference type="Proteomes" id="UP001284601">
    <property type="component" value="Unassembled WGS sequence"/>
</dbReference>
<reference evidence="3" key="1">
    <citation type="submission" date="2023-07" db="EMBL/GenBank/DDBJ databases">
        <title>Conexibacter stalactiti sp. nov., isolated from stalactites in a lava cave and emended description of the genus Conexibacter.</title>
        <authorList>
            <person name="Lee S.D."/>
        </authorList>
    </citation>
    <scope>NUCLEOTIDE SEQUENCE [LARGE SCALE GENOMIC DNA]</scope>
    <source>
        <strain evidence="3">KCTC 39840</strain>
    </source>
</reference>
<name>A0ABU4HNJ7_9ACTN</name>
<organism evidence="2 3">
    <name type="scientific">Conexibacter stalactiti</name>
    <dbReference type="NCBI Taxonomy" id="1940611"/>
    <lineage>
        <taxon>Bacteria</taxon>
        <taxon>Bacillati</taxon>
        <taxon>Actinomycetota</taxon>
        <taxon>Thermoleophilia</taxon>
        <taxon>Solirubrobacterales</taxon>
        <taxon>Conexibacteraceae</taxon>
        <taxon>Conexibacter</taxon>
    </lineage>
</organism>
<evidence type="ECO:0000313" key="2">
    <source>
        <dbReference type="EMBL" id="MDW5594284.1"/>
    </source>
</evidence>
<dbReference type="RefSeq" id="WP_318596555.1">
    <property type="nucleotide sequence ID" value="NZ_JAWSTH010000015.1"/>
</dbReference>
<gene>
    <name evidence="2" type="ORF">R7226_08050</name>
</gene>
<feature type="region of interest" description="Disordered" evidence="1">
    <location>
        <begin position="1"/>
        <end position="48"/>
    </location>
</feature>
<proteinExistence type="predicted"/>
<feature type="compositionally biased region" description="Basic residues" evidence="1">
    <location>
        <begin position="27"/>
        <end position="39"/>
    </location>
</feature>
<sequence length="106" mass="12019">MSARGITSGRAVAGRAGASVAGGGATARRHRLATPRRARVRADEHDGRPQVVDGREIDAVRESWLVEDRWWSEAPLRRRYWEVVTVCGRNLVVFHDLREGGWFRQR</sequence>